<evidence type="ECO:0000256" key="3">
    <source>
        <dbReference type="ARBA" id="ARBA00022692"/>
    </source>
</evidence>
<keyword evidence="4" id="KW-1133">Transmembrane helix</keyword>
<keyword evidence="3" id="KW-0812">Transmembrane</keyword>
<evidence type="ECO:0000313" key="6">
    <source>
        <dbReference type="EMBL" id="KAG0467566.1"/>
    </source>
</evidence>
<proteinExistence type="inferred from homology"/>
<dbReference type="InterPro" id="IPR018499">
    <property type="entry name" value="Tetraspanin/Peripherin"/>
</dbReference>
<gene>
    <name evidence="6" type="ORF">HPP92_019146</name>
</gene>
<comment type="similarity">
    <text evidence="2">Belongs to the tetraspanin (TM4SF) family.</text>
</comment>
<dbReference type="OrthoDB" id="1913089at2759"/>
<sequence>MARSNADTECERVFPWPILTAWAHLDGSGLVGLSARAVTSLPSFGSTSVSCSSWSLGPVLLTVFAVVVTSRGVGEGFEERARGGRRFRNDSKEVDDFYSSTLSSIKSGCCKPPPTCGYQQVNATYWKAPKGPSSPNGTDCKAWSNDQKRLCFDCISCKAVVLANITSQWKKLAIFNACLLCVSHFSLFDCLLCL</sequence>
<dbReference type="InterPro" id="IPR044991">
    <property type="entry name" value="TET_plant"/>
</dbReference>
<evidence type="ECO:0000256" key="2">
    <source>
        <dbReference type="ARBA" id="ARBA00006840"/>
    </source>
</evidence>
<evidence type="ECO:0008006" key="8">
    <source>
        <dbReference type="Google" id="ProtNLM"/>
    </source>
</evidence>
<dbReference type="GO" id="GO:0009734">
    <property type="term" value="P:auxin-activated signaling pathway"/>
    <property type="evidence" value="ECO:0007669"/>
    <property type="project" value="InterPro"/>
</dbReference>
<organism evidence="6 7">
    <name type="scientific">Vanilla planifolia</name>
    <name type="common">Vanilla</name>
    <dbReference type="NCBI Taxonomy" id="51239"/>
    <lineage>
        <taxon>Eukaryota</taxon>
        <taxon>Viridiplantae</taxon>
        <taxon>Streptophyta</taxon>
        <taxon>Embryophyta</taxon>
        <taxon>Tracheophyta</taxon>
        <taxon>Spermatophyta</taxon>
        <taxon>Magnoliopsida</taxon>
        <taxon>Liliopsida</taxon>
        <taxon>Asparagales</taxon>
        <taxon>Orchidaceae</taxon>
        <taxon>Vanilloideae</taxon>
        <taxon>Vanilleae</taxon>
        <taxon>Vanilla</taxon>
    </lineage>
</organism>
<name>A0A835QB79_VANPL</name>
<accession>A0A835QB79</accession>
<reference evidence="6 7" key="1">
    <citation type="journal article" date="2020" name="Nat. Food">
        <title>A phased Vanilla planifolia genome enables genetic improvement of flavour and production.</title>
        <authorList>
            <person name="Hasing T."/>
            <person name="Tang H."/>
            <person name="Brym M."/>
            <person name="Khazi F."/>
            <person name="Huang T."/>
            <person name="Chambers A.H."/>
        </authorList>
    </citation>
    <scope>NUCLEOTIDE SEQUENCE [LARGE SCALE GENOMIC DNA]</scope>
    <source>
        <tissue evidence="6">Leaf</tissue>
    </source>
</reference>
<comment type="subcellular location">
    <subcellularLocation>
        <location evidence="1">Membrane</location>
        <topology evidence="1">Multi-pass membrane protein</topology>
    </subcellularLocation>
</comment>
<keyword evidence="5" id="KW-0472">Membrane</keyword>
<evidence type="ECO:0000256" key="1">
    <source>
        <dbReference type="ARBA" id="ARBA00004141"/>
    </source>
</evidence>
<evidence type="ECO:0000256" key="5">
    <source>
        <dbReference type="ARBA" id="ARBA00023136"/>
    </source>
</evidence>
<comment type="caution">
    <text evidence="6">The sequence shown here is derived from an EMBL/GenBank/DDBJ whole genome shotgun (WGS) entry which is preliminary data.</text>
</comment>
<dbReference type="Proteomes" id="UP000636800">
    <property type="component" value="Unassembled WGS sequence"/>
</dbReference>
<dbReference type="AlphaFoldDB" id="A0A835QB79"/>
<keyword evidence="7" id="KW-1185">Reference proteome</keyword>
<dbReference type="Pfam" id="PF00335">
    <property type="entry name" value="Tetraspanin"/>
    <property type="match status" value="1"/>
</dbReference>
<evidence type="ECO:0000256" key="4">
    <source>
        <dbReference type="ARBA" id="ARBA00022989"/>
    </source>
</evidence>
<dbReference type="GO" id="GO:0016020">
    <property type="term" value="C:membrane"/>
    <property type="evidence" value="ECO:0007669"/>
    <property type="project" value="UniProtKB-SubCell"/>
</dbReference>
<dbReference type="EMBL" id="JADCNL010000009">
    <property type="protein sequence ID" value="KAG0467566.1"/>
    <property type="molecule type" value="Genomic_DNA"/>
</dbReference>
<dbReference type="PANTHER" id="PTHR32191">
    <property type="entry name" value="TETRASPANIN-8-RELATED"/>
    <property type="match status" value="1"/>
</dbReference>
<protein>
    <recommendedName>
        <fullName evidence="8">Senescence-associated protein</fullName>
    </recommendedName>
</protein>
<evidence type="ECO:0000313" key="7">
    <source>
        <dbReference type="Proteomes" id="UP000636800"/>
    </source>
</evidence>